<dbReference type="Gene3D" id="3.30.43.10">
    <property type="entry name" value="Uridine Diphospho-n-acetylenolpyruvylglucosamine Reductase, domain 2"/>
    <property type="match status" value="1"/>
</dbReference>
<proteinExistence type="predicted"/>
<comment type="caution">
    <text evidence="2">The sequence shown here is derived from an EMBL/GenBank/DDBJ whole genome shotgun (WGS) entry which is preliminary data.</text>
</comment>
<accession>A0A8J2SKS7</accession>
<organism evidence="2 3">
    <name type="scientific">Pelagomonas calceolata</name>
    <dbReference type="NCBI Taxonomy" id="35677"/>
    <lineage>
        <taxon>Eukaryota</taxon>
        <taxon>Sar</taxon>
        <taxon>Stramenopiles</taxon>
        <taxon>Ochrophyta</taxon>
        <taxon>Pelagophyceae</taxon>
        <taxon>Pelagomonadales</taxon>
        <taxon>Pelagomonadaceae</taxon>
        <taxon>Pelagomonas</taxon>
    </lineage>
</organism>
<name>A0A8J2SKS7_9STRA</name>
<protein>
    <recommendedName>
        <fullName evidence="4">FAD-binding PCMH-type domain-containing protein</fullName>
    </recommendedName>
</protein>
<evidence type="ECO:0000313" key="3">
    <source>
        <dbReference type="Proteomes" id="UP000789595"/>
    </source>
</evidence>
<feature type="chain" id="PRO_5035307120" description="FAD-binding PCMH-type domain-containing protein" evidence="1">
    <location>
        <begin position="24"/>
        <end position="352"/>
    </location>
</feature>
<dbReference type="Gene3D" id="3.30.465.10">
    <property type="match status" value="1"/>
</dbReference>
<dbReference type="Proteomes" id="UP000789595">
    <property type="component" value="Unassembled WGS sequence"/>
</dbReference>
<keyword evidence="3" id="KW-1185">Reference proteome</keyword>
<dbReference type="AlphaFoldDB" id="A0A8J2SKS7"/>
<sequence length="352" mass="38059">MKPRPSAAGPCLIMHTLPALMAALGAGGDGMSVTSFGARRPSRVARASNWTDAARLLARHPRATLFVTGHSMRWTDADVVVALAPIASAAGVLHADDRQVTVDARLTTAALLDVALARGRYIGGFPDASDLSVGGVVRIGGVGPSSASRGLFADNARAFYGFRRGSTKIEALDRAELGESVLTRVAFDWYRVGGMKFTRRFHDGSFGARRVADLAPDVLFFEQDSDAFGRGTIKTAVADASASVPATLRRIRLLHNEALEYTNEHVAAGRVPRWICRWFTSSAAADGFIRAARSCVANDTAFHVRRDRSRRLGVCIYSWGRTHAEAEPRGPLLEAVRHCYPRLLVESAEYPI</sequence>
<evidence type="ECO:0008006" key="4">
    <source>
        <dbReference type="Google" id="ProtNLM"/>
    </source>
</evidence>
<keyword evidence="1" id="KW-0732">Signal</keyword>
<evidence type="ECO:0000256" key="1">
    <source>
        <dbReference type="SAM" id="SignalP"/>
    </source>
</evidence>
<dbReference type="InterPro" id="IPR016169">
    <property type="entry name" value="FAD-bd_PCMH_sub2"/>
</dbReference>
<dbReference type="EMBL" id="CAKKNE010000003">
    <property type="protein sequence ID" value="CAH0372741.1"/>
    <property type="molecule type" value="Genomic_DNA"/>
</dbReference>
<gene>
    <name evidence="2" type="ORF">PECAL_3P27680</name>
</gene>
<evidence type="ECO:0000313" key="2">
    <source>
        <dbReference type="EMBL" id="CAH0372741.1"/>
    </source>
</evidence>
<reference evidence="2" key="1">
    <citation type="submission" date="2021-11" db="EMBL/GenBank/DDBJ databases">
        <authorList>
            <consortium name="Genoscope - CEA"/>
            <person name="William W."/>
        </authorList>
    </citation>
    <scope>NUCLEOTIDE SEQUENCE</scope>
</reference>
<dbReference type="InterPro" id="IPR016167">
    <property type="entry name" value="FAD-bd_PCMH_sub1"/>
</dbReference>
<feature type="signal peptide" evidence="1">
    <location>
        <begin position="1"/>
        <end position="23"/>
    </location>
</feature>
<dbReference type="GO" id="GO:0050660">
    <property type="term" value="F:flavin adenine dinucleotide binding"/>
    <property type="evidence" value="ECO:0007669"/>
    <property type="project" value="InterPro"/>
</dbReference>
<dbReference type="SUPFAM" id="SSF56176">
    <property type="entry name" value="FAD-binding/transporter-associated domain-like"/>
    <property type="match status" value="1"/>
</dbReference>
<dbReference type="InterPro" id="IPR036318">
    <property type="entry name" value="FAD-bd_PCMH-like_sf"/>
</dbReference>